<evidence type="ECO:0000256" key="3">
    <source>
        <dbReference type="ARBA" id="ARBA00022692"/>
    </source>
</evidence>
<organism evidence="7 8">
    <name type="scientific">Polaribacter irgensii 23-P</name>
    <dbReference type="NCBI Taxonomy" id="313594"/>
    <lineage>
        <taxon>Bacteria</taxon>
        <taxon>Pseudomonadati</taxon>
        <taxon>Bacteroidota</taxon>
        <taxon>Flavobacteriia</taxon>
        <taxon>Flavobacteriales</taxon>
        <taxon>Flavobacteriaceae</taxon>
    </lineage>
</organism>
<keyword evidence="8" id="KW-1185">Reference proteome</keyword>
<evidence type="ECO:0000256" key="6">
    <source>
        <dbReference type="SAM" id="Phobius"/>
    </source>
</evidence>
<accession>A4BZY2</accession>
<dbReference type="GO" id="GO:0005886">
    <property type="term" value="C:plasma membrane"/>
    <property type="evidence" value="ECO:0007669"/>
    <property type="project" value="TreeGrafter"/>
</dbReference>
<protein>
    <submittedName>
        <fullName evidence="7">Probable membrane protein</fullName>
    </submittedName>
</protein>
<keyword evidence="5 6" id="KW-0472">Membrane</keyword>
<sequence>MFKNLIITSFLGMTAIILGAFAAHSLKELLTLQQLLSFETAVRYQMYHVLLLLFVNTYSGFSLFQKNTISYLIFSGIACFSGSIYLIQLTKITAKSIWFITPLGGLLLVAAWFLMLLFFGNKWLKKKKV</sequence>
<dbReference type="PANTHER" id="PTHR43461:SF1">
    <property type="entry name" value="TRANSMEMBRANE PROTEIN 256"/>
    <property type="match status" value="1"/>
</dbReference>
<dbReference type="OrthoDB" id="9802121at2"/>
<name>A4BZY2_9FLAO</name>
<reference evidence="7 8" key="1">
    <citation type="submission" date="2006-02" db="EMBL/GenBank/DDBJ databases">
        <authorList>
            <person name="Murray A."/>
            <person name="Staley J."/>
            <person name="Ferriera S."/>
            <person name="Johnson J."/>
            <person name="Kravitz S."/>
            <person name="Halpern A."/>
            <person name="Remington K."/>
            <person name="Beeson K."/>
            <person name="Tran B."/>
            <person name="Rogers Y.-H."/>
            <person name="Friedman R."/>
            <person name="Venter J.C."/>
        </authorList>
    </citation>
    <scope>NUCLEOTIDE SEQUENCE [LARGE SCALE GENOMIC DNA]</scope>
    <source>
        <strain evidence="7 8">23-P</strain>
    </source>
</reference>
<evidence type="ECO:0000256" key="4">
    <source>
        <dbReference type="ARBA" id="ARBA00022989"/>
    </source>
</evidence>
<evidence type="ECO:0000256" key="2">
    <source>
        <dbReference type="ARBA" id="ARBA00009694"/>
    </source>
</evidence>
<keyword evidence="4 6" id="KW-1133">Transmembrane helix</keyword>
<keyword evidence="3 6" id="KW-0812">Transmembrane</keyword>
<dbReference type="STRING" id="313594.PI23P_08865"/>
<comment type="similarity">
    <text evidence="2">Belongs to the UPF0382 family.</text>
</comment>
<comment type="caution">
    <text evidence="7">The sequence shown here is derived from an EMBL/GenBank/DDBJ whole genome shotgun (WGS) entry which is preliminary data.</text>
</comment>
<evidence type="ECO:0000313" key="8">
    <source>
        <dbReference type="Proteomes" id="UP000003053"/>
    </source>
</evidence>
<dbReference type="HOGENOM" id="CLU_096548_3_1_10"/>
<dbReference type="RefSeq" id="WP_004570393.1">
    <property type="nucleotide sequence ID" value="NZ_CH724148.1"/>
</dbReference>
<dbReference type="EMBL" id="AAOG01000002">
    <property type="protein sequence ID" value="EAR12725.1"/>
    <property type="molecule type" value="Genomic_DNA"/>
</dbReference>
<evidence type="ECO:0000256" key="1">
    <source>
        <dbReference type="ARBA" id="ARBA00004141"/>
    </source>
</evidence>
<dbReference type="PANTHER" id="PTHR43461">
    <property type="entry name" value="TRANSMEMBRANE PROTEIN 256"/>
    <property type="match status" value="1"/>
</dbReference>
<dbReference type="eggNOG" id="COG2363">
    <property type="taxonomic scope" value="Bacteria"/>
</dbReference>
<evidence type="ECO:0000313" key="7">
    <source>
        <dbReference type="EMBL" id="EAR12725.1"/>
    </source>
</evidence>
<proteinExistence type="inferred from homology"/>
<dbReference type="InterPro" id="IPR006696">
    <property type="entry name" value="DUF423"/>
</dbReference>
<gene>
    <name evidence="7" type="ORF">PI23P_08865</name>
</gene>
<feature type="transmembrane region" description="Helical" evidence="6">
    <location>
        <begin position="71"/>
        <end position="90"/>
    </location>
</feature>
<comment type="subcellular location">
    <subcellularLocation>
        <location evidence="1">Membrane</location>
        <topology evidence="1">Multi-pass membrane protein</topology>
    </subcellularLocation>
</comment>
<dbReference type="Proteomes" id="UP000003053">
    <property type="component" value="Unassembled WGS sequence"/>
</dbReference>
<dbReference type="AlphaFoldDB" id="A4BZY2"/>
<dbReference type="Pfam" id="PF04241">
    <property type="entry name" value="DUF423"/>
    <property type="match status" value="1"/>
</dbReference>
<feature type="transmembrane region" description="Helical" evidence="6">
    <location>
        <begin position="46"/>
        <end position="64"/>
    </location>
</feature>
<feature type="transmembrane region" description="Helical" evidence="6">
    <location>
        <begin position="96"/>
        <end position="119"/>
    </location>
</feature>
<evidence type="ECO:0000256" key="5">
    <source>
        <dbReference type="ARBA" id="ARBA00023136"/>
    </source>
</evidence>